<feature type="region of interest" description="Disordered" evidence="1">
    <location>
        <begin position="162"/>
        <end position="186"/>
    </location>
</feature>
<dbReference type="RefSeq" id="XP_020712558.1">
    <property type="nucleotide sequence ID" value="XM_020856899.1"/>
</dbReference>
<dbReference type="Gene3D" id="2.60.40.10">
    <property type="entry name" value="Immunoglobulins"/>
    <property type="match status" value="2"/>
</dbReference>
<dbReference type="KEGG" id="ccat:101460773"/>
<dbReference type="GO" id="GO:0050808">
    <property type="term" value="P:synapse organization"/>
    <property type="evidence" value="ECO:0007669"/>
    <property type="project" value="TreeGrafter"/>
</dbReference>
<dbReference type="CDD" id="cd00096">
    <property type="entry name" value="Ig"/>
    <property type="match status" value="1"/>
</dbReference>
<dbReference type="SUPFAM" id="SSF48726">
    <property type="entry name" value="Immunoglobulin"/>
    <property type="match status" value="2"/>
</dbReference>
<dbReference type="AlphaFoldDB" id="W8C300"/>
<dbReference type="OrthoDB" id="6346662at2759"/>
<dbReference type="RefSeq" id="XP_004520209.1">
    <property type="nucleotide sequence ID" value="XM_004520152.3"/>
</dbReference>
<feature type="transmembrane region" description="Helical" evidence="2">
    <location>
        <begin position="12"/>
        <end position="30"/>
    </location>
</feature>
<dbReference type="GeneID" id="101460773"/>
<sequence length="514" mass="56771">MRQSLIVYDQRLMSFIIFLSVIGSQIRMLSTLASPMINTRLNIDENTSAMETVGSTLSLSSAATGGGTAVTAPTTFTSSPLYGSAHRKTPITMNGRANSAIDAGKPAASGMSSTSTNPNGSWTITSSTTRLNSFTSTSKLPFDYTLAKKWAGADVISFHGSSPMTSSTSAAATQPDRPRTFRNKHHHEHHWGPFFEESLNSTSSGENVVSSAHLYTEAVLNCRVGMLKDKTVMWVRRTTEKVSLLTVGNITYSGDPRIRVKFQYPNNWRLLINPTQREDAGVYMCQVSTHPPRVFTTNLTILEPPLRLIDDQEREVSDRYYKAGSTIDLYCQVSRSFLVKENVKIAKSVQPYEQNQTKGSSNKGSLGSSRLGTGYNELVSSNNQNNTKISGQAFEKQFNSMIFWTKDDEMLPFTAIKRSSTSEKWLNSRISIPDAKLIDSGNYSCSIGKLFTAIVQVQVLTGELPAAVQHNVAGKPFILCPVLMLSTWLYCILILLPSLLLRETYRLPLELAYT</sequence>
<dbReference type="InterPro" id="IPR036179">
    <property type="entry name" value="Ig-like_dom_sf"/>
</dbReference>
<keyword evidence="2" id="KW-1133">Transmembrane helix</keyword>
<protein>
    <recommendedName>
        <fullName evidence="3">Ig-like domain-containing protein</fullName>
    </recommendedName>
</protein>
<dbReference type="EMBL" id="GAMC01002952">
    <property type="protein sequence ID" value="JAC03604.1"/>
    <property type="molecule type" value="mRNA"/>
</dbReference>
<dbReference type="CTD" id="32572"/>
<dbReference type="Pfam" id="PF00047">
    <property type="entry name" value="ig"/>
    <property type="match status" value="1"/>
</dbReference>
<name>W8C300_CERCA</name>
<dbReference type="RefSeq" id="XP_012162977.1">
    <property type="nucleotide sequence ID" value="XM_012307587.2"/>
</dbReference>
<dbReference type="SMART" id="SM00409">
    <property type="entry name" value="IG"/>
    <property type="match status" value="2"/>
</dbReference>
<dbReference type="InterPro" id="IPR007110">
    <property type="entry name" value="Ig-like_dom"/>
</dbReference>
<dbReference type="InterPro" id="IPR013783">
    <property type="entry name" value="Ig-like_fold"/>
</dbReference>
<evidence type="ECO:0000259" key="3">
    <source>
        <dbReference type="PROSITE" id="PS50835"/>
    </source>
</evidence>
<dbReference type="FunFam" id="2.60.40.10:FF:001606">
    <property type="entry name" value="uncharacterized protein LOC108091111"/>
    <property type="match status" value="1"/>
</dbReference>
<feature type="region of interest" description="Disordered" evidence="1">
    <location>
        <begin position="100"/>
        <end position="126"/>
    </location>
</feature>
<keyword evidence="2" id="KW-0812">Transmembrane</keyword>
<evidence type="ECO:0000313" key="4">
    <source>
        <dbReference type="EMBL" id="JAC03604.1"/>
    </source>
</evidence>
<dbReference type="PROSITE" id="PS50835">
    <property type="entry name" value="IG_LIKE"/>
    <property type="match status" value="2"/>
</dbReference>
<feature type="domain" description="Ig-like" evidence="3">
    <location>
        <begin position="304"/>
        <end position="461"/>
    </location>
</feature>
<accession>W8C300</accession>
<feature type="transmembrane region" description="Helical" evidence="2">
    <location>
        <begin position="476"/>
        <end position="501"/>
    </location>
</feature>
<reference evidence="4" key="2">
    <citation type="journal article" date="2014" name="BMC Genomics">
        <title>A genomic perspective to assessing quality of mass-reared SIT flies used in Mediterranean fruit fly (Ceratitis capitata) eradication in California.</title>
        <authorList>
            <person name="Calla B."/>
            <person name="Hall B."/>
            <person name="Hou S."/>
            <person name="Geib S.M."/>
        </authorList>
    </citation>
    <scope>NUCLEOTIDE SEQUENCE</scope>
</reference>
<keyword evidence="2" id="KW-0472">Membrane</keyword>
<dbReference type="InterPro" id="IPR013151">
    <property type="entry name" value="Immunoglobulin_dom"/>
</dbReference>
<dbReference type="GO" id="GO:0032589">
    <property type="term" value="C:neuron projection membrane"/>
    <property type="evidence" value="ECO:0007669"/>
    <property type="project" value="TreeGrafter"/>
</dbReference>
<proteinExistence type="evidence at transcript level"/>
<dbReference type="EMBL" id="GAMC01002951">
    <property type="protein sequence ID" value="JAC03605.1"/>
    <property type="molecule type" value="mRNA"/>
</dbReference>
<feature type="domain" description="Ig-like" evidence="3">
    <location>
        <begin position="193"/>
        <end position="300"/>
    </location>
</feature>
<evidence type="ECO:0000256" key="2">
    <source>
        <dbReference type="SAM" id="Phobius"/>
    </source>
</evidence>
<feature type="compositionally biased region" description="Polar residues" evidence="1">
    <location>
        <begin position="110"/>
        <end position="126"/>
    </location>
</feature>
<evidence type="ECO:0000256" key="1">
    <source>
        <dbReference type="SAM" id="MobiDB-lite"/>
    </source>
</evidence>
<reference evidence="4" key="1">
    <citation type="submission" date="2013-07" db="EMBL/GenBank/DDBJ databases">
        <authorList>
            <person name="Geib S."/>
        </authorList>
    </citation>
    <scope>NUCLEOTIDE SEQUENCE</scope>
</reference>
<dbReference type="InterPro" id="IPR037448">
    <property type="entry name" value="Zig-8"/>
</dbReference>
<organism evidence="4">
    <name type="scientific">Ceratitis capitata</name>
    <name type="common">Mediterranean fruit fly</name>
    <name type="synonym">Tephritis capitata</name>
    <dbReference type="NCBI Taxonomy" id="7213"/>
    <lineage>
        <taxon>Eukaryota</taxon>
        <taxon>Metazoa</taxon>
        <taxon>Ecdysozoa</taxon>
        <taxon>Arthropoda</taxon>
        <taxon>Hexapoda</taxon>
        <taxon>Insecta</taxon>
        <taxon>Pterygota</taxon>
        <taxon>Neoptera</taxon>
        <taxon>Endopterygota</taxon>
        <taxon>Diptera</taxon>
        <taxon>Brachycera</taxon>
        <taxon>Muscomorpha</taxon>
        <taxon>Tephritoidea</taxon>
        <taxon>Tephritidae</taxon>
        <taxon>Ceratitis</taxon>
        <taxon>Ceratitis</taxon>
    </lineage>
</organism>
<dbReference type="InterPro" id="IPR003599">
    <property type="entry name" value="Ig_sub"/>
</dbReference>
<dbReference type="PANTHER" id="PTHR23279">
    <property type="entry name" value="DEFECTIVE PROBOSCIS EXTENSION RESPONSE DPR -RELATED"/>
    <property type="match status" value="1"/>
</dbReference>
<dbReference type="PANTHER" id="PTHR23279:SF3">
    <property type="entry name" value="DEFECTIVE PROBOSCIS EXTENSION RESPONSE 18"/>
    <property type="match status" value="1"/>
</dbReference>